<dbReference type="Proteomes" id="UP000188320">
    <property type="component" value="Unassembled WGS sequence"/>
</dbReference>
<keyword evidence="2" id="KW-0472">Membrane</keyword>
<keyword evidence="4" id="KW-1185">Reference proteome</keyword>
<keyword evidence="2" id="KW-1133">Transmembrane helix</keyword>
<evidence type="ECO:0000313" key="3">
    <source>
        <dbReference type="EMBL" id="OMH85639.1"/>
    </source>
</evidence>
<feature type="transmembrane region" description="Helical" evidence="2">
    <location>
        <begin position="329"/>
        <end position="356"/>
    </location>
</feature>
<organism evidence="3 4">
    <name type="scientific">Zancudomyces culisetae</name>
    <name type="common">Gut fungus</name>
    <name type="synonym">Smittium culisetae</name>
    <dbReference type="NCBI Taxonomy" id="1213189"/>
    <lineage>
        <taxon>Eukaryota</taxon>
        <taxon>Fungi</taxon>
        <taxon>Fungi incertae sedis</taxon>
        <taxon>Zoopagomycota</taxon>
        <taxon>Kickxellomycotina</taxon>
        <taxon>Harpellomycetes</taxon>
        <taxon>Harpellales</taxon>
        <taxon>Legeriomycetaceae</taxon>
        <taxon>Zancudomyces</taxon>
    </lineage>
</organism>
<sequence>MEAMLYIFVVLVQFTACIVLNKGSRQGFQKKTQILSEKYVKQHEKESAASTPSSINTFEALVGTPEKPSTGNDGKISRAIRSIRQIGRSRTSPIHEPSVRKSCVKRSLERIDYFSFCSGSRRASRAKRSGDAEEEQKDGGARSSKASVYTYSGGDGKKNIRAEPVSLADDGACRLTDTFPLPKASNKGPETEEEQKDGGARSSKASVYTYSGGDGKKNIRAEPVSLADDGACRLTDTFPLPKASNKGPESIKTHKGRVSFKKRSIMNQLQRKANEKKIRWLVIRLALFPLAPLTCQLWERISTFLFGIKVGVVTGYTPITNQTYDWLDFLMICLLCFQGPLNLIIFLLNPTVFASLKLLLRRVRYLELGGKNRYDEFSDLGKNHVYNVPSRKVSLEGADNAIRFGESSCIPQDTQQQRSVANEKNGDKGHVSIFFTEYSKKGNPKASISPVGIYGKTNTIPTQECKLTKPGSANTHEGRGIGSVLSFNTSDALSKISSYIRAPPLQAVGTSRTVHSTIEPQTTNDRLKPISDMSKRLDQNLPKNSNTEIPSLYSRTESSISSKNDVQVGGSSDTQRYPECAYEEAFSKNTVSVINFTDIAEHTNVINTSEEPGVFGQKDSHTESCTLSTFLFESSTNAGKFMNPFTITRIPAKT</sequence>
<reference evidence="4" key="1">
    <citation type="submission" date="2017-01" db="EMBL/GenBank/DDBJ databases">
        <authorList>
            <person name="Wang Y."/>
            <person name="White M."/>
            <person name="Kvist S."/>
            <person name="Moncalvo J.-M."/>
        </authorList>
    </citation>
    <scope>NUCLEOTIDE SEQUENCE [LARGE SCALE GENOMIC DNA]</scope>
    <source>
        <strain evidence="4">COL-18-3</strain>
    </source>
</reference>
<feature type="region of interest" description="Disordered" evidence="1">
    <location>
        <begin position="176"/>
        <end position="209"/>
    </location>
</feature>
<evidence type="ECO:0000313" key="4">
    <source>
        <dbReference type="Proteomes" id="UP000188320"/>
    </source>
</evidence>
<protein>
    <submittedName>
        <fullName evidence="3">Uncharacterized protein</fullName>
    </submittedName>
</protein>
<proteinExistence type="predicted"/>
<feature type="compositionally biased region" description="Polar residues" evidence="1">
    <location>
        <begin position="511"/>
        <end position="524"/>
    </location>
</feature>
<keyword evidence="2" id="KW-0812">Transmembrane</keyword>
<gene>
    <name evidence="3" type="ORF">AX774_g810</name>
</gene>
<feature type="region of interest" description="Disordered" evidence="1">
    <location>
        <begin position="124"/>
        <end position="160"/>
    </location>
</feature>
<dbReference type="AlphaFoldDB" id="A0A1R1PXG9"/>
<evidence type="ECO:0000256" key="2">
    <source>
        <dbReference type="SAM" id="Phobius"/>
    </source>
</evidence>
<evidence type="ECO:0000256" key="1">
    <source>
        <dbReference type="SAM" id="MobiDB-lite"/>
    </source>
</evidence>
<feature type="region of interest" description="Disordered" evidence="1">
    <location>
        <begin position="535"/>
        <end position="574"/>
    </location>
</feature>
<dbReference type="EMBL" id="LSSK01000067">
    <property type="protein sequence ID" value="OMH85639.1"/>
    <property type="molecule type" value="Genomic_DNA"/>
</dbReference>
<name>A0A1R1PXG9_ZANCU</name>
<feature type="compositionally biased region" description="Polar residues" evidence="1">
    <location>
        <begin position="541"/>
        <end position="574"/>
    </location>
</feature>
<accession>A0A1R1PXG9</accession>
<comment type="caution">
    <text evidence="3">The sequence shown here is derived from an EMBL/GenBank/DDBJ whole genome shotgun (WGS) entry which is preliminary data.</text>
</comment>
<feature type="region of interest" description="Disordered" evidence="1">
    <location>
        <begin position="511"/>
        <end position="530"/>
    </location>
</feature>
<feature type="transmembrane region" description="Helical" evidence="2">
    <location>
        <begin position="6"/>
        <end position="23"/>
    </location>
</feature>